<comment type="caution">
    <text evidence="5">The sequence shown here is derived from an EMBL/GenBank/DDBJ whole genome shotgun (WGS) entry which is preliminary data.</text>
</comment>
<dbReference type="GO" id="GO:0003677">
    <property type="term" value="F:DNA binding"/>
    <property type="evidence" value="ECO:0007669"/>
    <property type="project" value="UniProtKB-KW"/>
</dbReference>
<dbReference type="Pfam" id="PF09860">
    <property type="entry name" value="DUF2087"/>
    <property type="match status" value="1"/>
</dbReference>
<dbReference type="InterPro" id="IPR011991">
    <property type="entry name" value="ArsR-like_HTH"/>
</dbReference>
<dbReference type="PANTHER" id="PTHR33154">
    <property type="entry name" value="TRANSCRIPTIONAL REGULATOR, ARSR FAMILY"/>
    <property type="match status" value="1"/>
</dbReference>
<name>A0A2V2YH01_9BACL</name>
<dbReference type="Pfam" id="PF01022">
    <property type="entry name" value="HTH_5"/>
    <property type="match status" value="1"/>
</dbReference>
<keyword evidence="3" id="KW-0804">Transcription</keyword>
<reference evidence="5 6" key="1">
    <citation type="submission" date="2018-05" db="EMBL/GenBank/DDBJ databases">
        <title>Genomic Encyclopedia of Type Strains, Phase III (KMG-III): the genomes of soil and plant-associated and newly described type strains.</title>
        <authorList>
            <person name="Whitman W."/>
        </authorList>
    </citation>
    <scope>NUCLEOTIDE SEQUENCE [LARGE SCALE GENOMIC DNA]</scope>
    <source>
        <strain evidence="5 6">CECT 5696</strain>
    </source>
</reference>
<proteinExistence type="predicted"/>
<organism evidence="5 6">
    <name type="scientific">Paenibacillus cellulosilyticus</name>
    <dbReference type="NCBI Taxonomy" id="375489"/>
    <lineage>
        <taxon>Bacteria</taxon>
        <taxon>Bacillati</taxon>
        <taxon>Bacillota</taxon>
        <taxon>Bacilli</taxon>
        <taxon>Bacillales</taxon>
        <taxon>Paenibacillaceae</taxon>
        <taxon>Paenibacillus</taxon>
    </lineage>
</organism>
<dbReference type="NCBIfam" id="NF033788">
    <property type="entry name" value="HTH_metalloreg"/>
    <property type="match status" value="1"/>
</dbReference>
<dbReference type="Proteomes" id="UP000246635">
    <property type="component" value="Unassembled WGS sequence"/>
</dbReference>
<dbReference type="PANTHER" id="PTHR33154:SF33">
    <property type="entry name" value="TRANSCRIPTIONAL REPRESSOR SDPR"/>
    <property type="match status" value="1"/>
</dbReference>
<gene>
    <name evidence="5" type="ORF">DFQ01_13553</name>
</gene>
<protein>
    <recommendedName>
        <fullName evidence="4">HTH arsR-type domain-containing protein</fullName>
    </recommendedName>
</protein>
<evidence type="ECO:0000313" key="5">
    <source>
        <dbReference type="EMBL" id="PWV92492.1"/>
    </source>
</evidence>
<dbReference type="SMART" id="SM00418">
    <property type="entry name" value="HTH_ARSR"/>
    <property type="match status" value="1"/>
</dbReference>
<sequence>MEMQLDKIVSYHKALADPNRLRMLVLLADGERNGLELAEKLGVTPATVTHHAAKLREASLINERREKNTIYFSLNDYFLKNSATAASEFIYRGASARGETNPMDAELTRLKESVIRNFSDKEGKLKQIPSQLKKKLIVLEHIVSGLEKSRTYTEKEINEFIKQYNDDFATIRREFIMHQFMFRDKETYELNPPELWARWESLS</sequence>
<dbReference type="Gene3D" id="1.10.10.10">
    <property type="entry name" value="Winged helix-like DNA-binding domain superfamily/Winged helix DNA-binding domain"/>
    <property type="match status" value="1"/>
</dbReference>
<dbReference type="InterPro" id="IPR018656">
    <property type="entry name" value="DUF2087"/>
</dbReference>
<evidence type="ECO:0000313" key="6">
    <source>
        <dbReference type="Proteomes" id="UP000246635"/>
    </source>
</evidence>
<dbReference type="GO" id="GO:0003700">
    <property type="term" value="F:DNA-binding transcription factor activity"/>
    <property type="evidence" value="ECO:0007669"/>
    <property type="project" value="InterPro"/>
</dbReference>
<dbReference type="EMBL" id="QGTQ01000035">
    <property type="protein sequence ID" value="PWV92492.1"/>
    <property type="molecule type" value="Genomic_DNA"/>
</dbReference>
<dbReference type="InterPro" id="IPR036388">
    <property type="entry name" value="WH-like_DNA-bd_sf"/>
</dbReference>
<dbReference type="InterPro" id="IPR036390">
    <property type="entry name" value="WH_DNA-bd_sf"/>
</dbReference>
<keyword evidence="2" id="KW-0238">DNA-binding</keyword>
<dbReference type="CDD" id="cd00090">
    <property type="entry name" value="HTH_ARSR"/>
    <property type="match status" value="1"/>
</dbReference>
<dbReference type="SUPFAM" id="SSF46785">
    <property type="entry name" value="Winged helix' DNA-binding domain"/>
    <property type="match status" value="1"/>
</dbReference>
<keyword evidence="6" id="KW-1185">Reference proteome</keyword>
<dbReference type="PROSITE" id="PS50987">
    <property type="entry name" value="HTH_ARSR_2"/>
    <property type="match status" value="1"/>
</dbReference>
<feature type="domain" description="HTH arsR-type" evidence="4">
    <location>
        <begin position="1"/>
        <end position="94"/>
    </location>
</feature>
<evidence type="ECO:0000256" key="3">
    <source>
        <dbReference type="ARBA" id="ARBA00023163"/>
    </source>
</evidence>
<evidence type="ECO:0000256" key="2">
    <source>
        <dbReference type="ARBA" id="ARBA00023125"/>
    </source>
</evidence>
<evidence type="ECO:0000256" key="1">
    <source>
        <dbReference type="ARBA" id="ARBA00023015"/>
    </source>
</evidence>
<accession>A0A2V2YH01</accession>
<dbReference type="InterPro" id="IPR051081">
    <property type="entry name" value="HTH_MetalResp_TranReg"/>
</dbReference>
<dbReference type="InterPro" id="IPR001845">
    <property type="entry name" value="HTH_ArsR_DNA-bd_dom"/>
</dbReference>
<evidence type="ECO:0000259" key="4">
    <source>
        <dbReference type="PROSITE" id="PS50987"/>
    </source>
</evidence>
<dbReference type="AlphaFoldDB" id="A0A2V2YH01"/>
<keyword evidence="1" id="KW-0805">Transcription regulation</keyword>
<dbReference type="PRINTS" id="PR00778">
    <property type="entry name" value="HTHARSR"/>
</dbReference>